<evidence type="ECO:0000259" key="5">
    <source>
        <dbReference type="Pfam" id="PF00460"/>
    </source>
</evidence>
<proteinExistence type="inferred from homology"/>
<evidence type="ECO:0000313" key="8">
    <source>
        <dbReference type="EMBL" id="QCD46739.1"/>
    </source>
</evidence>
<evidence type="ECO:0000256" key="4">
    <source>
        <dbReference type="RuleBase" id="RU362116"/>
    </source>
</evidence>
<dbReference type="InterPro" id="IPR053967">
    <property type="entry name" value="LlgE_F_G-like_D1"/>
</dbReference>
<dbReference type="Pfam" id="PF00460">
    <property type="entry name" value="Flg_bb_rod"/>
    <property type="match status" value="1"/>
</dbReference>
<evidence type="ECO:0000256" key="3">
    <source>
        <dbReference type="ARBA" id="ARBA00023143"/>
    </source>
</evidence>
<evidence type="ECO:0000256" key="2">
    <source>
        <dbReference type="ARBA" id="ARBA00009677"/>
    </source>
</evidence>
<dbReference type="Pfam" id="PF06429">
    <property type="entry name" value="Flg_bbr_C"/>
    <property type="match status" value="1"/>
</dbReference>
<accession>A0A6G5QM96</accession>
<dbReference type="Pfam" id="PF22692">
    <property type="entry name" value="LlgE_F_G_D1"/>
    <property type="match status" value="1"/>
</dbReference>
<name>A0A6G5QM96_CAMRE</name>
<dbReference type="PROSITE" id="PS00588">
    <property type="entry name" value="FLAGELLA_BB_ROD"/>
    <property type="match status" value="1"/>
</dbReference>
<dbReference type="Proteomes" id="UP000502377">
    <property type="component" value="Chromosome"/>
</dbReference>
<dbReference type="InterPro" id="IPR001444">
    <property type="entry name" value="Flag_bb_rod_N"/>
</dbReference>
<protein>
    <submittedName>
        <fullName evidence="8">Flagellar basal body rod protein</fullName>
    </submittedName>
</protein>
<comment type="subcellular location">
    <subcellularLocation>
        <location evidence="1 4">Bacterial flagellum basal body</location>
    </subcellularLocation>
</comment>
<keyword evidence="3 4" id="KW-0975">Bacterial flagellum</keyword>
<feature type="domain" description="Flagellar basal body rod protein N-terminal" evidence="5">
    <location>
        <begin position="8"/>
        <end position="35"/>
    </location>
</feature>
<keyword evidence="8" id="KW-0969">Cilium</keyword>
<dbReference type="SUPFAM" id="SSF117143">
    <property type="entry name" value="Flagellar hook protein flgE"/>
    <property type="match status" value="1"/>
</dbReference>
<comment type="similarity">
    <text evidence="2 4">Belongs to the flagella basal body rod proteins family.</text>
</comment>
<dbReference type="InterPro" id="IPR037925">
    <property type="entry name" value="FlgE/F/G-like"/>
</dbReference>
<dbReference type="EMBL" id="CP012543">
    <property type="protein sequence ID" value="QCD46739.1"/>
    <property type="molecule type" value="Genomic_DNA"/>
</dbReference>
<keyword evidence="8" id="KW-0966">Cell projection</keyword>
<sequence length="270" mass="30815">MNNGYYQATGAMVTQFNRLDVIANNLANINTIGFKRDDVVVGDFERIFKEYRDELPIKNHTKDAAKFLNRTIDRVPQISEQYVDFSQGGLKFSNNDLDFAMKREDLFFLVEVKPGDVRLTKNGSFNLDEDGFLVTKEGYKVLPSDYFSNNFQGIQIPEGERFSADKNGNLYSNEEPLARLYIAQPKEIRNLTKEGDNLYVLPNLKELEDVGGEIDAVAWKYTQISNVNAVTEMVGLIETQRFVEMYQKVMTSHMDDLNQEAISKLASTKV</sequence>
<dbReference type="InterPro" id="IPR010930">
    <property type="entry name" value="Flg_bb/hook_C_dom"/>
</dbReference>
<dbReference type="KEGG" id="crx:CRECT_1076"/>
<dbReference type="NCBIfam" id="TIGR03506">
    <property type="entry name" value="FlgEFG_subfam"/>
    <property type="match status" value="1"/>
</dbReference>
<gene>
    <name evidence="8" type="primary">flgG2</name>
    <name evidence="8" type="ORF">CRECT_1076</name>
</gene>
<feature type="domain" description="Flagellar hook protein FlgE/F/G-like D1" evidence="7">
    <location>
        <begin position="107"/>
        <end position="169"/>
    </location>
</feature>
<evidence type="ECO:0000259" key="7">
    <source>
        <dbReference type="Pfam" id="PF22692"/>
    </source>
</evidence>
<reference evidence="8 9" key="1">
    <citation type="submission" date="2016-07" db="EMBL/GenBank/DDBJ databases">
        <title>Comparative genomics of the Campylobacter concisus group.</title>
        <authorList>
            <person name="Miller W.G."/>
            <person name="Yee E."/>
            <person name="Chapman M.H."/>
            <person name="Huynh S."/>
            <person name="Bono J.L."/>
            <person name="On S.L.W."/>
            <person name="StLeger J."/>
            <person name="Foster G."/>
            <person name="Parker C.T."/>
        </authorList>
    </citation>
    <scope>NUCLEOTIDE SEQUENCE [LARGE SCALE GENOMIC DNA]</scope>
    <source>
        <strain evidence="8 9">ATCC 33238</strain>
    </source>
</reference>
<dbReference type="PANTHER" id="PTHR30435:SF19">
    <property type="entry name" value="FLAGELLAR BASAL-BODY ROD PROTEIN FLGG"/>
    <property type="match status" value="1"/>
</dbReference>
<evidence type="ECO:0000256" key="1">
    <source>
        <dbReference type="ARBA" id="ARBA00004117"/>
    </source>
</evidence>
<dbReference type="GO" id="GO:0071978">
    <property type="term" value="P:bacterial-type flagellum-dependent swarming motility"/>
    <property type="evidence" value="ECO:0007669"/>
    <property type="project" value="TreeGrafter"/>
</dbReference>
<feature type="domain" description="Flagellar basal-body/hook protein C-terminal" evidence="6">
    <location>
        <begin position="221"/>
        <end position="259"/>
    </location>
</feature>
<keyword evidence="8" id="KW-0282">Flagellum</keyword>
<evidence type="ECO:0000259" key="6">
    <source>
        <dbReference type="Pfam" id="PF06429"/>
    </source>
</evidence>
<dbReference type="GO" id="GO:0009425">
    <property type="term" value="C:bacterial-type flagellum basal body"/>
    <property type="evidence" value="ECO:0007669"/>
    <property type="project" value="UniProtKB-SubCell"/>
</dbReference>
<dbReference type="RefSeq" id="WP_004320662.1">
    <property type="nucleotide sequence ID" value="NZ_CP012543.1"/>
</dbReference>
<dbReference type="InterPro" id="IPR020013">
    <property type="entry name" value="Flagellar_FlgE/F/G"/>
</dbReference>
<dbReference type="AlphaFoldDB" id="A0A6G5QM96"/>
<dbReference type="InterPro" id="IPR019776">
    <property type="entry name" value="Flagellar_basal_body_rod_CS"/>
</dbReference>
<evidence type="ECO:0000313" key="9">
    <source>
        <dbReference type="Proteomes" id="UP000502377"/>
    </source>
</evidence>
<organism evidence="8 9">
    <name type="scientific">Campylobacter rectus</name>
    <name type="common">Wolinella recta</name>
    <dbReference type="NCBI Taxonomy" id="203"/>
    <lineage>
        <taxon>Bacteria</taxon>
        <taxon>Pseudomonadati</taxon>
        <taxon>Campylobacterota</taxon>
        <taxon>Epsilonproteobacteria</taxon>
        <taxon>Campylobacterales</taxon>
        <taxon>Campylobacteraceae</taxon>
        <taxon>Campylobacter</taxon>
    </lineage>
</organism>
<dbReference type="PANTHER" id="PTHR30435">
    <property type="entry name" value="FLAGELLAR PROTEIN"/>
    <property type="match status" value="1"/>
</dbReference>